<dbReference type="RefSeq" id="WP_028126782.1">
    <property type="nucleotide sequence ID" value="NZ_PHNE01000001.1"/>
</dbReference>
<dbReference type="EMBL" id="PHNE01000001">
    <property type="protein sequence ID" value="PPE05853.1"/>
    <property type="molecule type" value="Genomic_DNA"/>
</dbReference>
<gene>
    <name evidence="1" type="ORF">ELUCI_v1c01410</name>
</gene>
<organism evidence="1 2">
    <name type="scientific">Williamsoniiplasma lucivorax</name>
    <dbReference type="NCBI Taxonomy" id="209274"/>
    <lineage>
        <taxon>Bacteria</taxon>
        <taxon>Bacillati</taxon>
        <taxon>Mycoplasmatota</taxon>
        <taxon>Mollicutes</taxon>
        <taxon>Entomoplasmatales</taxon>
        <taxon>Williamsoniiplasma</taxon>
    </lineage>
</organism>
<protein>
    <recommendedName>
        <fullName evidence="3">Fido domain-containing protein</fullName>
    </recommendedName>
</protein>
<proteinExistence type="predicted"/>
<name>A0A2S5REV7_9MOLU</name>
<keyword evidence="2" id="KW-1185">Reference proteome</keyword>
<dbReference type="InterPro" id="IPR036597">
    <property type="entry name" value="Fido-like_dom_sf"/>
</dbReference>
<sequence>MVGLDYFLNDKWVKRTSKNLDNDMYFTNLPVSHNSKFHFTFKRQVSSDRFLYDYLKAYEVPRDSNISKDVKLMDFLSLLAIEENLDQGDYTKTVQSIIEIDSGKKPKTREEFKIWNLIEIWDLIENDSFQINEDNYELIVHILFRNMGFDLDIKADYYRNLKTSTPFKNLLNPQTKIIDKEIQGFLNYIKNLNQKDIGGITQAGVILNAFLFIYPYKEFSITLAFIFARWYLKRNSWNIPIVNPMHSFGIHWDKFIKKVNESFEKLNLDSLLEFEKEIIKSGVNDTYCLYLFDNFIQSDQSGTTPVFPKFIDKVIAAKIILLNTNVLKEEKIANSLQIRNFQFAKEKEIKSVIQKMLDLKFLAKKEEKQSSFFELNDQFLQKIRLLLKEK</sequence>
<dbReference type="Proteomes" id="UP000237865">
    <property type="component" value="Unassembled WGS sequence"/>
</dbReference>
<dbReference type="AlphaFoldDB" id="A0A2S5REV7"/>
<evidence type="ECO:0008006" key="3">
    <source>
        <dbReference type="Google" id="ProtNLM"/>
    </source>
</evidence>
<dbReference type="Gene3D" id="1.10.3290.10">
    <property type="entry name" value="Fido-like domain"/>
    <property type="match status" value="1"/>
</dbReference>
<accession>A0A2S5REV7</accession>
<evidence type="ECO:0000313" key="2">
    <source>
        <dbReference type="Proteomes" id="UP000237865"/>
    </source>
</evidence>
<dbReference type="STRING" id="1399797.GCA_000518285_01366"/>
<reference evidence="1 2" key="1">
    <citation type="submission" date="2017-11" db="EMBL/GenBank/DDBJ databases">
        <title>Genome sequence of Entomoplasma lucivorax PIPN-2 (ATCC 49196).</title>
        <authorList>
            <person name="Lo W.-S."/>
            <person name="Gasparich G.E."/>
            <person name="Kuo C.-H."/>
        </authorList>
    </citation>
    <scope>NUCLEOTIDE SEQUENCE [LARGE SCALE GENOMIC DNA]</scope>
    <source>
        <strain evidence="1 2">PIPN-2</strain>
    </source>
</reference>
<comment type="caution">
    <text evidence="1">The sequence shown here is derived from an EMBL/GenBank/DDBJ whole genome shotgun (WGS) entry which is preliminary data.</text>
</comment>
<evidence type="ECO:0000313" key="1">
    <source>
        <dbReference type="EMBL" id="PPE05853.1"/>
    </source>
</evidence>